<dbReference type="InterPro" id="IPR012338">
    <property type="entry name" value="Beta-lactam/transpept-like"/>
</dbReference>
<organism evidence="2 3">
    <name type="scientific">Stackebrandtia albiflava</name>
    <dbReference type="NCBI Taxonomy" id="406432"/>
    <lineage>
        <taxon>Bacteria</taxon>
        <taxon>Bacillati</taxon>
        <taxon>Actinomycetota</taxon>
        <taxon>Actinomycetes</taxon>
        <taxon>Glycomycetales</taxon>
        <taxon>Glycomycetaceae</taxon>
        <taxon>Stackebrandtia</taxon>
    </lineage>
</organism>
<reference evidence="2 3" key="1">
    <citation type="journal article" date="2013" name="Stand. Genomic Sci.">
        <title>Genomic Encyclopedia of Type Strains, Phase I: The one thousand microbial genomes (KMG-I) project.</title>
        <authorList>
            <person name="Kyrpides N.C."/>
            <person name="Woyke T."/>
            <person name="Eisen J.A."/>
            <person name="Garrity G."/>
            <person name="Lilburn T.G."/>
            <person name="Beck B.J."/>
            <person name="Whitman W.B."/>
            <person name="Hugenholtz P."/>
            <person name="Klenk H.P."/>
        </authorList>
    </citation>
    <scope>NUCLEOTIDE SEQUENCE [LARGE SCALE GENOMIC DNA]</scope>
    <source>
        <strain evidence="2 3">DSM 45044</strain>
    </source>
</reference>
<gene>
    <name evidence="2" type="ORF">LX16_3172</name>
</gene>
<evidence type="ECO:0000259" key="1">
    <source>
        <dbReference type="Pfam" id="PF00144"/>
    </source>
</evidence>
<dbReference type="EMBL" id="VLLL01000006">
    <property type="protein sequence ID" value="TWJ12415.1"/>
    <property type="molecule type" value="Genomic_DNA"/>
</dbReference>
<comment type="caution">
    <text evidence="2">The sequence shown here is derived from an EMBL/GenBank/DDBJ whole genome shotgun (WGS) entry which is preliminary data.</text>
</comment>
<feature type="domain" description="Beta-lactamase-related" evidence="1">
    <location>
        <begin position="42"/>
        <end position="335"/>
    </location>
</feature>
<dbReference type="PANTHER" id="PTHR43283:SF3">
    <property type="entry name" value="BETA-LACTAMASE FAMILY PROTEIN (AFU_ORTHOLOGUE AFUA_5G07500)"/>
    <property type="match status" value="1"/>
</dbReference>
<accession>A0A562V3I2</accession>
<dbReference type="OrthoDB" id="3499702at2"/>
<dbReference type="SUPFAM" id="SSF56601">
    <property type="entry name" value="beta-lactamase/transpeptidase-like"/>
    <property type="match status" value="1"/>
</dbReference>
<sequence length="360" mass="39738">MNRSLSAGLDRIAARYAAKPHVSEFGFAVTQPSTGFEWSHGDPDRPFFVASITKLYTVAIVMRLRRQGALSLDTPAAAILGHDTMRGLNVHGGRNHGSVITVRELLTQTSGIPDYFEQRRPDGGTFLDDMLRADAAWSFEELIGMARAMPSGFPPSAPGRAQYCDTNYQLVGRIIEVVTGDTFARALDAHVLTPLGLHDTWLFTPDTLDRYDEVSPILNGRERVRTPRTIASFPPDGAVVSTPADQLRFLRAFIGGRLFPAEYLAEMTAHWNPVFSRLTPIDYGIGVMRLRLPRWQSPLSPIPAMIGHSGAFGNVLYHVPEYDLYVSGTVNQLRPRSLPHVVLARLVARFGRHAGGRGHT</sequence>
<name>A0A562V3I2_9ACTN</name>
<proteinExistence type="predicted"/>
<dbReference type="Pfam" id="PF00144">
    <property type="entry name" value="Beta-lactamase"/>
    <property type="match status" value="1"/>
</dbReference>
<dbReference type="PANTHER" id="PTHR43283">
    <property type="entry name" value="BETA-LACTAMASE-RELATED"/>
    <property type="match status" value="1"/>
</dbReference>
<dbReference type="AlphaFoldDB" id="A0A562V3I2"/>
<evidence type="ECO:0000313" key="2">
    <source>
        <dbReference type="EMBL" id="TWJ12415.1"/>
    </source>
</evidence>
<dbReference type="Gene3D" id="3.40.710.10">
    <property type="entry name" value="DD-peptidase/beta-lactamase superfamily"/>
    <property type="match status" value="1"/>
</dbReference>
<dbReference type="InterPro" id="IPR050789">
    <property type="entry name" value="Diverse_Enzym_Activities"/>
</dbReference>
<keyword evidence="3" id="KW-1185">Reference proteome</keyword>
<evidence type="ECO:0000313" key="3">
    <source>
        <dbReference type="Proteomes" id="UP000321617"/>
    </source>
</evidence>
<protein>
    <submittedName>
        <fullName evidence="2">CubicO group peptidase (Beta-lactamase class C family)</fullName>
    </submittedName>
</protein>
<dbReference type="RefSeq" id="WP_147139524.1">
    <property type="nucleotide sequence ID" value="NZ_BAABIJ010000002.1"/>
</dbReference>
<dbReference type="InterPro" id="IPR001466">
    <property type="entry name" value="Beta-lactam-related"/>
</dbReference>
<dbReference type="Proteomes" id="UP000321617">
    <property type="component" value="Unassembled WGS sequence"/>
</dbReference>